<keyword evidence="2" id="KW-1133">Transmembrane helix</keyword>
<evidence type="ECO:0000256" key="2">
    <source>
        <dbReference type="SAM" id="Phobius"/>
    </source>
</evidence>
<protein>
    <submittedName>
        <fullName evidence="3">Uncharacterized protein</fullName>
    </submittedName>
</protein>
<organism evidence="3 4">
    <name type="scientific">Puccinia sorghi</name>
    <dbReference type="NCBI Taxonomy" id="27349"/>
    <lineage>
        <taxon>Eukaryota</taxon>
        <taxon>Fungi</taxon>
        <taxon>Dikarya</taxon>
        <taxon>Basidiomycota</taxon>
        <taxon>Pucciniomycotina</taxon>
        <taxon>Pucciniomycetes</taxon>
        <taxon>Pucciniales</taxon>
        <taxon>Pucciniaceae</taxon>
        <taxon>Puccinia</taxon>
    </lineage>
</organism>
<feature type="transmembrane region" description="Helical" evidence="2">
    <location>
        <begin position="230"/>
        <end position="248"/>
    </location>
</feature>
<reference evidence="3 4" key="1">
    <citation type="submission" date="2015-08" db="EMBL/GenBank/DDBJ databases">
        <title>Next Generation Sequencing and Analysis of the Genome of Puccinia sorghi L Schw, the Causal Agent of Maize Common Rust.</title>
        <authorList>
            <person name="Rochi L."/>
            <person name="Burguener G."/>
            <person name="Darino M."/>
            <person name="Turjanski A."/>
            <person name="Kreff E."/>
            <person name="Dieguez M.J."/>
            <person name="Sacco F."/>
        </authorList>
    </citation>
    <scope>NUCLEOTIDE SEQUENCE [LARGE SCALE GENOMIC DNA]</scope>
    <source>
        <strain evidence="3 4">RO10H11247</strain>
    </source>
</reference>
<feature type="region of interest" description="Disordered" evidence="1">
    <location>
        <begin position="667"/>
        <end position="691"/>
    </location>
</feature>
<dbReference type="AlphaFoldDB" id="A0A0L6UXU8"/>
<evidence type="ECO:0000313" key="4">
    <source>
        <dbReference type="Proteomes" id="UP000037035"/>
    </source>
</evidence>
<comment type="caution">
    <text evidence="3">The sequence shown here is derived from an EMBL/GenBank/DDBJ whole genome shotgun (WGS) entry which is preliminary data.</text>
</comment>
<gene>
    <name evidence="3" type="ORF">VP01_3275g2</name>
</gene>
<evidence type="ECO:0000256" key="1">
    <source>
        <dbReference type="SAM" id="MobiDB-lite"/>
    </source>
</evidence>
<sequence length="706" mass="82068">MFHEHAMKKAFKFYFDQCISSYQEQCSTNLMPGILFSNHRGNITIPDILQVVSILKLLMDNIVVYQLIYDQLNNIDNYFYRTPENNIMQLTIQLIKYVLVEHRLSLKIGIYLYEVCYNFLQYSIIIIPSIISSSSPIKNGEKLAVAQGLKCLPNETEIGGLSVLFRINLTRTEDTTGSVFEKKSSVKLYLGMNHRILTVIINIVSEPHFNRSQRVLKAPKKFDKNSIAPIMLRSWFIFIVKVFSLIIYSRNRNLTCLRSNVVKLQLAHIKDRSSFEYNFFTLIHIFVRNVFFCHPQTVYQINIIPQMAPIIYFIVDLFFFKCLLEMIVKPLGNKVDMRLPSIQSLYCLCCVRKIIHDSFSWDLFYELKIFCKKKSLNDKNYYHVSISFDFENDQSGCRSDTFHVKIPYNLWNFQKFSPCGEFPPFSLVSQEQMFCKSSYNPPLHTLFLLCNSPVCGILSSESGNPWHMLPGGLNIFKWSIFHDFFNQEFILDLNLKYLMDANSFIIAVIIGERNLLDKNKKLFSFQLIPCLDSPLLSFVTEDEILEWHEPLVTDLNLFDWCSYGINHNQLDGWGHIHAKTGRKGWFKITFKNIETLVSGMAVMTCALSPFEGISPNNLVEIEVIWEVYLQASGLDVSYLRAHNGPGMEIKSSWLRCSREHITESIICPGGKNRPLKKKRNRESRAKQRKRGHINSRFVSLYSREAK</sequence>
<evidence type="ECO:0000313" key="3">
    <source>
        <dbReference type="EMBL" id="KNZ53329.1"/>
    </source>
</evidence>
<dbReference type="Proteomes" id="UP000037035">
    <property type="component" value="Unassembled WGS sequence"/>
</dbReference>
<dbReference type="VEuPathDB" id="FungiDB:VP01_3275g2"/>
<accession>A0A0L6UXU8</accession>
<proteinExistence type="predicted"/>
<name>A0A0L6UXU8_9BASI</name>
<feature type="compositionally biased region" description="Basic residues" evidence="1">
    <location>
        <begin position="673"/>
        <end position="691"/>
    </location>
</feature>
<keyword evidence="4" id="KW-1185">Reference proteome</keyword>
<keyword evidence="2" id="KW-0472">Membrane</keyword>
<keyword evidence="2" id="KW-0812">Transmembrane</keyword>
<dbReference type="EMBL" id="LAVV01008252">
    <property type="protein sequence ID" value="KNZ53329.1"/>
    <property type="molecule type" value="Genomic_DNA"/>
</dbReference>